<feature type="signal peptide" evidence="1">
    <location>
        <begin position="1"/>
        <end position="22"/>
    </location>
</feature>
<name>A0A226EV52_FOLCA</name>
<comment type="caution">
    <text evidence="2">The sequence shown here is derived from an EMBL/GenBank/DDBJ whole genome shotgun (WGS) entry which is preliminary data.</text>
</comment>
<evidence type="ECO:0000256" key="1">
    <source>
        <dbReference type="SAM" id="SignalP"/>
    </source>
</evidence>
<gene>
    <name evidence="2" type="ORF">Fcan01_04774</name>
</gene>
<keyword evidence="3" id="KW-1185">Reference proteome</keyword>
<evidence type="ECO:0000313" key="2">
    <source>
        <dbReference type="EMBL" id="OXA60954.1"/>
    </source>
</evidence>
<sequence>MNEIREMLIAFIIAIIIASTSATGTSTRDEHQFIKNFTGLKEGGCYMTKCQTYAFCKPGHHAILVDKNACPLGQQRNLCCHHIAGCEDTECKPHRVDCPAGRAELSRDVVICGGLAPRMTTLLCCNEGYQPPCFNTSCSSGKGDPCPKGYEDADMGTGEKWGCPTEPHVTYTKRTCCLSANARTGDGDAASLLVNGNKGILVLALFAFIAEGIIT</sequence>
<proteinExistence type="predicted"/>
<protein>
    <submittedName>
        <fullName evidence="2">Uncharacterized protein</fullName>
    </submittedName>
</protein>
<evidence type="ECO:0000313" key="3">
    <source>
        <dbReference type="Proteomes" id="UP000198287"/>
    </source>
</evidence>
<reference evidence="2 3" key="1">
    <citation type="submission" date="2015-12" db="EMBL/GenBank/DDBJ databases">
        <title>The genome of Folsomia candida.</title>
        <authorList>
            <person name="Faddeeva A."/>
            <person name="Derks M.F."/>
            <person name="Anvar Y."/>
            <person name="Smit S."/>
            <person name="Van Straalen N."/>
            <person name="Roelofs D."/>
        </authorList>
    </citation>
    <scope>NUCLEOTIDE SEQUENCE [LARGE SCALE GENOMIC DNA]</scope>
    <source>
        <strain evidence="2 3">VU population</strain>
        <tissue evidence="2">Whole body</tissue>
    </source>
</reference>
<feature type="chain" id="PRO_5013302444" evidence="1">
    <location>
        <begin position="23"/>
        <end position="215"/>
    </location>
</feature>
<organism evidence="2 3">
    <name type="scientific">Folsomia candida</name>
    <name type="common">Springtail</name>
    <dbReference type="NCBI Taxonomy" id="158441"/>
    <lineage>
        <taxon>Eukaryota</taxon>
        <taxon>Metazoa</taxon>
        <taxon>Ecdysozoa</taxon>
        <taxon>Arthropoda</taxon>
        <taxon>Hexapoda</taxon>
        <taxon>Collembola</taxon>
        <taxon>Entomobryomorpha</taxon>
        <taxon>Isotomoidea</taxon>
        <taxon>Isotomidae</taxon>
        <taxon>Proisotominae</taxon>
        <taxon>Folsomia</taxon>
    </lineage>
</organism>
<dbReference type="EMBL" id="LNIX01000002">
    <property type="protein sequence ID" value="OXA60954.1"/>
    <property type="molecule type" value="Genomic_DNA"/>
</dbReference>
<dbReference type="AlphaFoldDB" id="A0A226EV52"/>
<dbReference type="Proteomes" id="UP000198287">
    <property type="component" value="Unassembled WGS sequence"/>
</dbReference>
<keyword evidence="1" id="KW-0732">Signal</keyword>
<accession>A0A226EV52</accession>